<dbReference type="GeneID" id="9596768"/>
<feature type="region of interest" description="Disordered" evidence="1">
    <location>
        <begin position="96"/>
        <end position="150"/>
    </location>
</feature>
<dbReference type="AlphaFoldDB" id="D8QHE0"/>
<evidence type="ECO:0000313" key="4">
    <source>
        <dbReference type="Proteomes" id="UP000007431"/>
    </source>
</evidence>
<protein>
    <submittedName>
        <fullName evidence="3">Uncharacterized protein</fullName>
    </submittedName>
</protein>
<evidence type="ECO:0000256" key="1">
    <source>
        <dbReference type="SAM" id="MobiDB-lite"/>
    </source>
</evidence>
<keyword evidence="2" id="KW-1133">Transmembrane helix</keyword>
<organism evidence="4">
    <name type="scientific">Schizophyllum commune (strain H4-8 / FGSC 9210)</name>
    <name type="common">Split gill fungus</name>
    <dbReference type="NCBI Taxonomy" id="578458"/>
    <lineage>
        <taxon>Eukaryota</taxon>
        <taxon>Fungi</taxon>
        <taxon>Dikarya</taxon>
        <taxon>Basidiomycota</taxon>
        <taxon>Agaricomycotina</taxon>
        <taxon>Agaricomycetes</taxon>
        <taxon>Agaricomycetidae</taxon>
        <taxon>Agaricales</taxon>
        <taxon>Schizophyllaceae</taxon>
        <taxon>Schizophyllum</taxon>
    </lineage>
</organism>
<dbReference type="InParanoid" id="D8QHE0"/>
<sequence length="150" mass="16045">MSHVPTGQLPRSAPGAGAPPSGMGKAFVVGGSAVALLLGSWIYSQHHVQKRNGTRNTHEFVSKYGGRNNVMLEGAPTTRVPPNLVTAEERGKVHYTIPQFLASDDPSPERRRMQPAPGREAYGRAYTKKGDINGPPNVPLPKLDSPADVV</sequence>
<dbReference type="OrthoDB" id="2850836at2759"/>
<accession>D8QHE0</accession>
<dbReference type="Proteomes" id="UP000007431">
    <property type="component" value="Unassembled WGS sequence"/>
</dbReference>
<proteinExistence type="predicted"/>
<dbReference type="HOGENOM" id="CLU_1741630_0_0_1"/>
<gene>
    <name evidence="3" type="ORF">SCHCODRAFT_237830</name>
</gene>
<evidence type="ECO:0000313" key="3">
    <source>
        <dbReference type="EMBL" id="EFI92924.1"/>
    </source>
</evidence>
<keyword evidence="4" id="KW-1185">Reference proteome</keyword>
<keyword evidence="2" id="KW-0812">Transmembrane</keyword>
<dbReference type="KEGG" id="scm:SCHCO_02640840"/>
<dbReference type="VEuPathDB" id="FungiDB:SCHCODRAFT_02640840"/>
<dbReference type="EMBL" id="GL377312">
    <property type="protein sequence ID" value="EFI92924.1"/>
    <property type="molecule type" value="Genomic_DNA"/>
</dbReference>
<name>D8QHE0_SCHCM</name>
<evidence type="ECO:0000256" key="2">
    <source>
        <dbReference type="SAM" id="Phobius"/>
    </source>
</evidence>
<feature type="transmembrane region" description="Helical" evidence="2">
    <location>
        <begin position="26"/>
        <end position="43"/>
    </location>
</feature>
<keyword evidence="2" id="KW-0472">Membrane</keyword>
<feature type="region of interest" description="Disordered" evidence="1">
    <location>
        <begin position="1"/>
        <end position="20"/>
    </location>
</feature>
<reference evidence="3 4" key="1">
    <citation type="journal article" date="2010" name="Nat. Biotechnol.">
        <title>Genome sequence of the model mushroom Schizophyllum commune.</title>
        <authorList>
            <person name="Ohm R.A."/>
            <person name="de Jong J.F."/>
            <person name="Lugones L.G."/>
            <person name="Aerts A."/>
            <person name="Kothe E."/>
            <person name="Stajich J.E."/>
            <person name="de Vries R.P."/>
            <person name="Record E."/>
            <person name="Levasseur A."/>
            <person name="Baker S.E."/>
            <person name="Bartholomew K.A."/>
            <person name="Coutinho P.M."/>
            <person name="Erdmann S."/>
            <person name="Fowler T.J."/>
            <person name="Gathman A.C."/>
            <person name="Lombard V."/>
            <person name="Henrissat B."/>
            <person name="Knabe N."/>
            <person name="Kuees U."/>
            <person name="Lilly W.W."/>
            <person name="Lindquist E."/>
            <person name="Lucas S."/>
            <person name="Magnuson J.K."/>
            <person name="Piumi F."/>
            <person name="Raudaskoski M."/>
            <person name="Salamov A."/>
            <person name="Schmutz J."/>
            <person name="Schwarze F.W.M.R."/>
            <person name="vanKuyk P.A."/>
            <person name="Horton J.S."/>
            <person name="Grigoriev I.V."/>
            <person name="Woesten H.A.B."/>
        </authorList>
    </citation>
    <scope>NUCLEOTIDE SEQUENCE [LARGE SCALE GENOMIC DNA]</scope>
    <source>
        <strain evidence="4">H4-8 / FGSC 9210</strain>
    </source>
</reference>